<dbReference type="PANTHER" id="PTHR11616:SF240">
    <property type="entry name" value="BLOATED TUBULES, ISOFORM B-RELATED"/>
    <property type="match status" value="1"/>
</dbReference>
<sequence length="73" mass="8705">MVLLVWPFYYLFNSFSQEFPWSQCGHEWNTKYCVSWKNIMNTTNNTEVINMTGVDFNQTTSPSAEYFRKEGNM</sequence>
<evidence type="ECO:0000256" key="5">
    <source>
        <dbReference type="ARBA" id="ARBA00023136"/>
    </source>
</evidence>
<proteinExistence type="predicted"/>
<keyword evidence="6" id="KW-0732">Signal</keyword>
<evidence type="ECO:0000256" key="4">
    <source>
        <dbReference type="ARBA" id="ARBA00022989"/>
    </source>
</evidence>
<keyword evidence="3" id="KW-0812">Transmembrane</keyword>
<protein>
    <submittedName>
        <fullName evidence="7">Uncharacterized protein</fullName>
    </submittedName>
</protein>
<keyword evidence="5" id="KW-0472">Membrane</keyword>
<evidence type="ECO:0000256" key="6">
    <source>
        <dbReference type="SAM" id="SignalP"/>
    </source>
</evidence>
<evidence type="ECO:0000313" key="8">
    <source>
        <dbReference type="Proteomes" id="UP001217089"/>
    </source>
</evidence>
<comment type="subcellular location">
    <subcellularLocation>
        <location evidence="1">Membrane</location>
        <topology evidence="1">Multi-pass membrane protein</topology>
    </subcellularLocation>
</comment>
<keyword evidence="4" id="KW-1133">Transmembrane helix</keyword>
<evidence type="ECO:0000256" key="3">
    <source>
        <dbReference type="ARBA" id="ARBA00022692"/>
    </source>
</evidence>
<gene>
    <name evidence="7" type="ORF">KUTeg_011882</name>
</gene>
<evidence type="ECO:0000256" key="2">
    <source>
        <dbReference type="ARBA" id="ARBA00022448"/>
    </source>
</evidence>
<reference evidence="7 8" key="1">
    <citation type="submission" date="2022-12" db="EMBL/GenBank/DDBJ databases">
        <title>Chromosome-level genome of Tegillarca granosa.</title>
        <authorList>
            <person name="Kim J."/>
        </authorList>
    </citation>
    <scope>NUCLEOTIDE SEQUENCE [LARGE SCALE GENOMIC DNA]</scope>
    <source>
        <strain evidence="7">Teg-2019</strain>
        <tissue evidence="7">Adductor muscle</tissue>
    </source>
</reference>
<evidence type="ECO:0000256" key="1">
    <source>
        <dbReference type="ARBA" id="ARBA00004141"/>
    </source>
</evidence>
<feature type="signal peptide" evidence="6">
    <location>
        <begin position="1"/>
        <end position="16"/>
    </location>
</feature>
<dbReference type="InterPro" id="IPR000175">
    <property type="entry name" value="Na/ntran_symport"/>
</dbReference>
<keyword evidence="8" id="KW-1185">Reference proteome</keyword>
<comment type="caution">
    <text evidence="7">The sequence shown here is derived from an EMBL/GenBank/DDBJ whole genome shotgun (WGS) entry which is preliminary data.</text>
</comment>
<keyword evidence="2" id="KW-0813">Transport</keyword>
<name>A0ABQ9F2A3_TEGGR</name>
<dbReference type="InterPro" id="IPR037272">
    <property type="entry name" value="SNS_sf"/>
</dbReference>
<dbReference type="SUPFAM" id="SSF161070">
    <property type="entry name" value="SNF-like"/>
    <property type="match status" value="1"/>
</dbReference>
<dbReference type="Proteomes" id="UP001217089">
    <property type="component" value="Unassembled WGS sequence"/>
</dbReference>
<feature type="chain" id="PRO_5047206142" evidence="6">
    <location>
        <begin position="17"/>
        <end position="73"/>
    </location>
</feature>
<organism evidence="7 8">
    <name type="scientific">Tegillarca granosa</name>
    <name type="common">Malaysian cockle</name>
    <name type="synonym">Anadara granosa</name>
    <dbReference type="NCBI Taxonomy" id="220873"/>
    <lineage>
        <taxon>Eukaryota</taxon>
        <taxon>Metazoa</taxon>
        <taxon>Spiralia</taxon>
        <taxon>Lophotrochozoa</taxon>
        <taxon>Mollusca</taxon>
        <taxon>Bivalvia</taxon>
        <taxon>Autobranchia</taxon>
        <taxon>Pteriomorphia</taxon>
        <taxon>Arcoida</taxon>
        <taxon>Arcoidea</taxon>
        <taxon>Arcidae</taxon>
        <taxon>Tegillarca</taxon>
    </lineage>
</organism>
<accession>A0ABQ9F2A3</accession>
<evidence type="ECO:0000313" key="7">
    <source>
        <dbReference type="EMBL" id="KAJ8310017.1"/>
    </source>
</evidence>
<dbReference type="PANTHER" id="PTHR11616">
    <property type="entry name" value="SODIUM/CHLORIDE DEPENDENT TRANSPORTER"/>
    <property type="match status" value="1"/>
</dbReference>
<dbReference type="Pfam" id="PF00209">
    <property type="entry name" value="SNF"/>
    <property type="match status" value="1"/>
</dbReference>
<dbReference type="EMBL" id="JARBDR010000640">
    <property type="protein sequence ID" value="KAJ8310017.1"/>
    <property type="molecule type" value="Genomic_DNA"/>
</dbReference>